<feature type="compositionally biased region" description="Low complexity" evidence="1">
    <location>
        <begin position="49"/>
        <end position="65"/>
    </location>
</feature>
<organism evidence="2 3">
    <name type="scientific">Triparma columacea</name>
    <dbReference type="NCBI Taxonomy" id="722753"/>
    <lineage>
        <taxon>Eukaryota</taxon>
        <taxon>Sar</taxon>
        <taxon>Stramenopiles</taxon>
        <taxon>Ochrophyta</taxon>
        <taxon>Bolidophyceae</taxon>
        <taxon>Parmales</taxon>
        <taxon>Triparmaceae</taxon>
        <taxon>Triparma</taxon>
    </lineage>
</organism>
<dbReference type="InterPro" id="IPR032675">
    <property type="entry name" value="LRR_dom_sf"/>
</dbReference>
<dbReference type="Proteomes" id="UP001165065">
    <property type="component" value="Unassembled WGS sequence"/>
</dbReference>
<dbReference type="EMBL" id="BRYA01000638">
    <property type="protein sequence ID" value="GMI27056.1"/>
    <property type="molecule type" value="Genomic_DNA"/>
</dbReference>
<dbReference type="AlphaFoldDB" id="A0A9W7FY80"/>
<dbReference type="InterPro" id="IPR050648">
    <property type="entry name" value="F-box_LRR-repeat"/>
</dbReference>
<dbReference type="SUPFAM" id="SSF52047">
    <property type="entry name" value="RNI-like"/>
    <property type="match status" value="1"/>
</dbReference>
<dbReference type="PANTHER" id="PTHR13382">
    <property type="entry name" value="MITOCHONDRIAL ATP SYNTHASE COUPLING FACTOR B"/>
    <property type="match status" value="1"/>
</dbReference>
<dbReference type="GO" id="GO:0005737">
    <property type="term" value="C:cytoplasm"/>
    <property type="evidence" value="ECO:0007669"/>
    <property type="project" value="TreeGrafter"/>
</dbReference>
<evidence type="ECO:0000313" key="2">
    <source>
        <dbReference type="EMBL" id="GMI27056.1"/>
    </source>
</evidence>
<protein>
    <submittedName>
        <fullName evidence="2">Uncharacterized protein</fullName>
    </submittedName>
</protein>
<proteinExistence type="predicted"/>
<feature type="region of interest" description="Disordered" evidence="1">
    <location>
        <begin position="28"/>
        <end position="65"/>
    </location>
</feature>
<feature type="compositionally biased region" description="Polar residues" evidence="1">
    <location>
        <begin position="28"/>
        <end position="37"/>
    </location>
</feature>
<accession>A0A9W7FY80</accession>
<gene>
    <name evidence="2" type="ORF">TrCOL_g6190</name>
</gene>
<dbReference type="Gene3D" id="3.80.10.10">
    <property type="entry name" value="Ribonuclease Inhibitor"/>
    <property type="match status" value="1"/>
</dbReference>
<evidence type="ECO:0000256" key="1">
    <source>
        <dbReference type="SAM" id="MobiDB-lite"/>
    </source>
</evidence>
<dbReference type="OrthoDB" id="423607at2759"/>
<comment type="caution">
    <text evidence="2">The sequence shown here is derived from an EMBL/GenBank/DDBJ whole genome shotgun (WGS) entry which is preliminary data.</text>
</comment>
<keyword evidence="3" id="KW-1185">Reference proteome</keyword>
<sequence>MSSSSTGFWWVRGVGKQTAFHCRPLSSVSPCSTNLRPSTPPPQLCETASSSSLSSSPPSSPLSTPRTSLYELEGYLDLVVLSYLIEIPHRKTPLDVTDTSTTCSHCSATCAICSDLSRRNWGIREAALSRDSKQIRAAQVTSCRLASVCRRWYDYVNQASSHRSLWSRISFRTIAASNSMCTQLVSAIGINVQHVDMSNQKCITDVAIHAVLTQCQGLQSLSARRCQKIKGDCFAMEGIQAYARVKYLTLAGCDGLKDSSLQHIGKYFGDSLETLNVSGSKLLSGKQIGKLAKQLQKIISIDAGGTKITNSAVLHFLKKCNKTLRSLNVGGTNISEEWIADVMGRDYHDCLIYSRR</sequence>
<name>A0A9W7FY80_9STRA</name>
<reference evidence="3" key="1">
    <citation type="journal article" date="2023" name="Commun. Biol.">
        <title>Genome analysis of Parmales, the sister group of diatoms, reveals the evolutionary specialization of diatoms from phago-mixotrophs to photoautotrophs.</title>
        <authorList>
            <person name="Ban H."/>
            <person name="Sato S."/>
            <person name="Yoshikawa S."/>
            <person name="Yamada K."/>
            <person name="Nakamura Y."/>
            <person name="Ichinomiya M."/>
            <person name="Sato N."/>
            <person name="Blanc-Mathieu R."/>
            <person name="Endo H."/>
            <person name="Kuwata A."/>
            <person name="Ogata H."/>
        </authorList>
    </citation>
    <scope>NUCLEOTIDE SEQUENCE [LARGE SCALE GENOMIC DNA]</scope>
</reference>
<evidence type="ECO:0000313" key="3">
    <source>
        <dbReference type="Proteomes" id="UP001165065"/>
    </source>
</evidence>